<dbReference type="AlphaFoldDB" id="A0A0K0XZ86"/>
<dbReference type="STRING" id="1579979.WM2015_2641"/>
<name>A0A0K0XZ86_9GAMM</name>
<proteinExistence type="predicted"/>
<evidence type="ECO:0000313" key="2">
    <source>
        <dbReference type="Proteomes" id="UP000066624"/>
    </source>
</evidence>
<evidence type="ECO:0000313" key="1">
    <source>
        <dbReference type="EMBL" id="AKS42999.1"/>
    </source>
</evidence>
<dbReference type="InterPro" id="IPR025348">
    <property type="entry name" value="DUF4252"/>
</dbReference>
<organism evidence="1 2">
    <name type="scientific">Wenzhouxiangella marina</name>
    <dbReference type="NCBI Taxonomy" id="1579979"/>
    <lineage>
        <taxon>Bacteria</taxon>
        <taxon>Pseudomonadati</taxon>
        <taxon>Pseudomonadota</taxon>
        <taxon>Gammaproteobacteria</taxon>
        <taxon>Chromatiales</taxon>
        <taxon>Wenzhouxiangellaceae</taxon>
        <taxon>Wenzhouxiangella</taxon>
    </lineage>
</organism>
<dbReference type="KEGG" id="wma:WM2015_2641"/>
<dbReference type="Pfam" id="PF14060">
    <property type="entry name" value="DUF4252"/>
    <property type="match status" value="1"/>
</dbReference>
<dbReference type="Proteomes" id="UP000066624">
    <property type="component" value="Chromosome"/>
</dbReference>
<gene>
    <name evidence="1" type="ORF">WM2015_2641</name>
</gene>
<dbReference type="RefSeq" id="WP_049726514.1">
    <property type="nucleotide sequence ID" value="NZ_CP012154.1"/>
</dbReference>
<protein>
    <submittedName>
        <fullName evidence="1">Uncharacterized protein</fullName>
    </submittedName>
</protein>
<accession>A0A0K0XZ86</accession>
<reference evidence="1 2" key="1">
    <citation type="submission" date="2015-07" db="EMBL/GenBank/DDBJ databases">
        <authorList>
            <person name="Noorani M."/>
        </authorList>
    </citation>
    <scope>NUCLEOTIDE SEQUENCE [LARGE SCALE GENOMIC DNA]</scope>
    <source>
        <strain evidence="1 2">KCTC 42284</strain>
    </source>
</reference>
<sequence length="185" mass="19677">MNKIIRTLTLCTLLGSGVAMAQGSSAGQFDIAALSGDLSPKVNINFGTAMMSGFAESMSESNPDLSDILRGVSGLRLMVFEDVDTSGVEPGIQDAIAQLNRDGWSQAMKIESDDTFIDLFMIESAEFVEGMVLLLRDDDDTLVLANMHGELNAAAVGRLLASGKAFDGWNIDFSGQDASITIDDD</sequence>
<dbReference type="EMBL" id="CP012154">
    <property type="protein sequence ID" value="AKS42999.1"/>
    <property type="molecule type" value="Genomic_DNA"/>
</dbReference>
<keyword evidence="2" id="KW-1185">Reference proteome</keyword>